<dbReference type="GeneID" id="105177678"/>
<dbReference type="Proteomes" id="UP000504604">
    <property type="component" value="Linkage group LG15"/>
</dbReference>
<dbReference type="PANTHER" id="PTHR31003:SF22">
    <property type="entry name" value="TRANSCRIPTION FACTOR HHO5"/>
    <property type="match status" value="1"/>
</dbReference>
<gene>
    <name evidence="9" type="primary">LOC105177678</name>
</gene>
<comment type="subcellular location">
    <subcellularLocation>
        <location evidence="1">Nucleus</location>
    </subcellularLocation>
</comment>
<feature type="region of interest" description="Disordered" evidence="6">
    <location>
        <begin position="321"/>
        <end position="360"/>
    </location>
</feature>
<dbReference type="InterPro" id="IPR058673">
    <property type="entry name" value="HHO5-like_N"/>
</dbReference>
<dbReference type="PANTHER" id="PTHR31003">
    <property type="entry name" value="MYB FAMILY TRANSCRIPTION FACTOR"/>
    <property type="match status" value="1"/>
</dbReference>
<evidence type="ECO:0000313" key="8">
    <source>
        <dbReference type="Proteomes" id="UP000504604"/>
    </source>
</evidence>
<keyword evidence="5" id="KW-0539">Nucleus</keyword>
<dbReference type="OrthoDB" id="1908613at2759"/>
<evidence type="ECO:0000256" key="4">
    <source>
        <dbReference type="ARBA" id="ARBA00023163"/>
    </source>
</evidence>
<dbReference type="GO" id="GO:0005634">
    <property type="term" value="C:nucleus"/>
    <property type="evidence" value="ECO:0007669"/>
    <property type="project" value="UniProtKB-SubCell"/>
</dbReference>
<evidence type="ECO:0000256" key="6">
    <source>
        <dbReference type="SAM" id="MobiDB-lite"/>
    </source>
</evidence>
<dbReference type="NCBIfam" id="TIGR01557">
    <property type="entry name" value="myb_SHAQKYF"/>
    <property type="match status" value="1"/>
</dbReference>
<dbReference type="PROSITE" id="PS51294">
    <property type="entry name" value="HTH_MYB"/>
    <property type="match status" value="1"/>
</dbReference>
<protein>
    <submittedName>
        <fullName evidence="9">Myb family transcription factor EFM isoform X1</fullName>
    </submittedName>
</protein>
<proteinExistence type="predicted"/>
<keyword evidence="4" id="KW-0804">Transcription</keyword>
<keyword evidence="2" id="KW-0805">Transcription regulation</keyword>
<name>A0A6I9UJP8_SESIN</name>
<dbReference type="InterPro" id="IPR006447">
    <property type="entry name" value="Myb_dom_plants"/>
</dbReference>
<dbReference type="AlphaFoldDB" id="A0A6I9UJP8"/>
<dbReference type="InterPro" id="IPR017930">
    <property type="entry name" value="Myb_dom"/>
</dbReference>
<evidence type="ECO:0000256" key="5">
    <source>
        <dbReference type="ARBA" id="ARBA00023242"/>
    </source>
</evidence>
<dbReference type="Gene3D" id="1.10.10.60">
    <property type="entry name" value="Homeodomain-like"/>
    <property type="match status" value="1"/>
</dbReference>
<evidence type="ECO:0000256" key="1">
    <source>
        <dbReference type="ARBA" id="ARBA00004123"/>
    </source>
</evidence>
<evidence type="ECO:0000259" key="7">
    <source>
        <dbReference type="PROSITE" id="PS51294"/>
    </source>
</evidence>
<feature type="compositionally biased region" description="Acidic residues" evidence="6">
    <location>
        <begin position="349"/>
        <end position="360"/>
    </location>
</feature>
<dbReference type="InterPro" id="IPR044787">
    <property type="entry name" value="HHO5-like"/>
</dbReference>
<keyword evidence="8" id="KW-1185">Reference proteome</keyword>
<dbReference type="GO" id="GO:0003700">
    <property type="term" value="F:DNA-binding transcription factor activity"/>
    <property type="evidence" value="ECO:0007669"/>
    <property type="project" value="InterPro"/>
</dbReference>
<dbReference type="Pfam" id="PF00249">
    <property type="entry name" value="Myb_DNA-binding"/>
    <property type="match status" value="1"/>
</dbReference>
<sequence length="360" mass="40314">MGFEKKMGENSRQLNLDVGSIFVPKTISDILTEVSMMHDFSKKSSKLDFYVHSLEEEMRKVDAFKRELPHCMQLLRDAIETLKKESLRWKGREMGPVMEEFIPLKGDSEGGGRAKLSTDFSEKKNWMSSVQLWSTPVHYENQDSVLSLRSRHQEEEGSGIDSQFQGCNNIKNSGGAFLPFKKAPGLSIKEQKRDSASAVNGGLSLSIPVAELELESESPDLISVKEPSAFLRPQLQQRKQRRCWSPELHKRFVDALQHLGGAQTATPKQIRELMKVDGLTNDEVKSHLQKYRLHIRKLPSTSGGTRDFSWVAQELPNKQMVAHSGSPQDHLNLGGSAKRGSGSAIGGDSMEEDEDDKCES</sequence>
<dbReference type="InterPro" id="IPR009057">
    <property type="entry name" value="Homeodomain-like_sf"/>
</dbReference>
<keyword evidence="3" id="KW-0238">DNA-binding</keyword>
<dbReference type="InParanoid" id="A0A6I9UJP8"/>
<organism evidence="8 9">
    <name type="scientific">Sesamum indicum</name>
    <name type="common">Oriental sesame</name>
    <name type="synonym">Sesamum orientale</name>
    <dbReference type="NCBI Taxonomy" id="4182"/>
    <lineage>
        <taxon>Eukaryota</taxon>
        <taxon>Viridiplantae</taxon>
        <taxon>Streptophyta</taxon>
        <taxon>Embryophyta</taxon>
        <taxon>Tracheophyta</taxon>
        <taxon>Spermatophyta</taxon>
        <taxon>Magnoliopsida</taxon>
        <taxon>eudicotyledons</taxon>
        <taxon>Gunneridae</taxon>
        <taxon>Pentapetalae</taxon>
        <taxon>asterids</taxon>
        <taxon>lamiids</taxon>
        <taxon>Lamiales</taxon>
        <taxon>Pedaliaceae</taxon>
        <taxon>Sesamum</taxon>
    </lineage>
</organism>
<feature type="domain" description="HTH myb-type" evidence="7">
    <location>
        <begin position="236"/>
        <end position="296"/>
    </location>
</feature>
<evidence type="ECO:0000256" key="2">
    <source>
        <dbReference type="ARBA" id="ARBA00023015"/>
    </source>
</evidence>
<reference evidence="9" key="1">
    <citation type="submission" date="2025-08" db="UniProtKB">
        <authorList>
            <consortium name="RefSeq"/>
        </authorList>
    </citation>
    <scope>IDENTIFICATION</scope>
</reference>
<evidence type="ECO:0000313" key="9">
    <source>
        <dbReference type="RefSeq" id="XP_011099213.1"/>
    </source>
</evidence>
<accession>A0A6I9UJP8</accession>
<dbReference type="InterPro" id="IPR001005">
    <property type="entry name" value="SANT/Myb"/>
</dbReference>
<dbReference type="GO" id="GO:0003677">
    <property type="term" value="F:DNA binding"/>
    <property type="evidence" value="ECO:0007669"/>
    <property type="project" value="UniProtKB-KW"/>
</dbReference>
<dbReference type="FunFam" id="1.10.10.60:FF:000002">
    <property type="entry name" value="Myb family transcription factor"/>
    <property type="match status" value="1"/>
</dbReference>
<dbReference type="FunCoup" id="A0A6I9UJP8">
    <property type="interactions" value="88"/>
</dbReference>
<dbReference type="KEGG" id="sind:105177678"/>
<evidence type="ECO:0000256" key="3">
    <source>
        <dbReference type="ARBA" id="ARBA00023125"/>
    </source>
</evidence>
<dbReference type="Pfam" id="PF26575">
    <property type="entry name" value="HHO5_N"/>
    <property type="match status" value="1"/>
</dbReference>
<dbReference type="RefSeq" id="XP_011099213.1">
    <property type="nucleotide sequence ID" value="XM_011100911.2"/>
</dbReference>
<dbReference type="SUPFAM" id="SSF46689">
    <property type="entry name" value="Homeodomain-like"/>
    <property type="match status" value="1"/>
</dbReference>